<dbReference type="EMBL" id="SDMP01000017">
    <property type="protein sequence ID" value="RYR00112.1"/>
    <property type="molecule type" value="Genomic_DNA"/>
</dbReference>
<name>A0A444YDV8_ARAHY</name>
<keyword evidence="1" id="KW-0106">Calcium</keyword>
<feature type="domain" description="EF-hand" evidence="2">
    <location>
        <begin position="69"/>
        <end position="104"/>
    </location>
</feature>
<dbReference type="InterPro" id="IPR011992">
    <property type="entry name" value="EF-hand-dom_pair"/>
</dbReference>
<dbReference type="OrthoDB" id="186625at2759"/>
<dbReference type="PROSITE" id="PS00018">
    <property type="entry name" value="EF_HAND_1"/>
    <property type="match status" value="2"/>
</dbReference>
<dbReference type="SUPFAM" id="SSF47473">
    <property type="entry name" value="EF-hand"/>
    <property type="match status" value="1"/>
</dbReference>
<dbReference type="PROSITE" id="PS50222">
    <property type="entry name" value="EF_HAND_2"/>
    <property type="match status" value="2"/>
</dbReference>
<reference evidence="3 4" key="1">
    <citation type="submission" date="2019-01" db="EMBL/GenBank/DDBJ databases">
        <title>Sequencing of cultivated peanut Arachis hypogaea provides insights into genome evolution and oil improvement.</title>
        <authorList>
            <person name="Chen X."/>
        </authorList>
    </citation>
    <scope>NUCLEOTIDE SEQUENCE [LARGE SCALE GENOMIC DNA]</scope>
    <source>
        <strain evidence="4">cv. Fuhuasheng</strain>
        <tissue evidence="3">Leaves</tissue>
    </source>
</reference>
<dbReference type="STRING" id="3818.A0A444YDV8"/>
<comment type="caution">
    <text evidence="3">The sequence shown here is derived from an EMBL/GenBank/DDBJ whole genome shotgun (WGS) entry which is preliminary data.</text>
</comment>
<evidence type="ECO:0000313" key="3">
    <source>
        <dbReference type="EMBL" id="RYR00112.1"/>
    </source>
</evidence>
<dbReference type="Pfam" id="PF13499">
    <property type="entry name" value="EF-hand_7"/>
    <property type="match status" value="1"/>
</dbReference>
<dbReference type="InterPro" id="IPR018247">
    <property type="entry name" value="EF_Hand_1_Ca_BS"/>
</dbReference>
<dbReference type="PANTHER" id="PTHR34574">
    <property type="entry name" value="CALCIUM-BINDING EF-HAND FAMILY PROTEIN-RELATED"/>
    <property type="match status" value="1"/>
</dbReference>
<evidence type="ECO:0000259" key="2">
    <source>
        <dbReference type="PROSITE" id="PS50222"/>
    </source>
</evidence>
<sequence length="147" mass="16564">MSVEIIDGTTIANFVEDEEAFSASVNDLFAQLDADKDGFLSYKEMVKELQRLRVMETHFGVDVKREPEEVARVYESLFVQFDHDMNGRIDKNEFKKETKKMLLAMANGLGSLPIQMALEHDSLLLKAVKHEYSYGASANDNLLANAA</sequence>
<evidence type="ECO:0000256" key="1">
    <source>
        <dbReference type="ARBA" id="ARBA00022837"/>
    </source>
</evidence>
<dbReference type="Gene3D" id="1.10.238.10">
    <property type="entry name" value="EF-hand"/>
    <property type="match status" value="1"/>
</dbReference>
<accession>A0A444YDV8</accession>
<dbReference type="SMART" id="SM00054">
    <property type="entry name" value="EFh"/>
    <property type="match status" value="2"/>
</dbReference>
<dbReference type="Proteomes" id="UP000289738">
    <property type="component" value="Chromosome B07"/>
</dbReference>
<dbReference type="PANTHER" id="PTHR34574:SF10">
    <property type="entry name" value="OS09G0482800 PROTEIN"/>
    <property type="match status" value="1"/>
</dbReference>
<feature type="domain" description="EF-hand" evidence="2">
    <location>
        <begin position="20"/>
        <end position="55"/>
    </location>
</feature>
<evidence type="ECO:0000313" key="4">
    <source>
        <dbReference type="Proteomes" id="UP000289738"/>
    </source>
</evidence>
<dbReference type="InterPro" id="IPR002048">
    <property type="entry name" value="EF_hand_dom"/>
</dbReference>
<organism evidence="3 4">
    <name type="scientific">Arachis hypogaea</name>
    <name type="common">Peanut</name>
    <dbReference type="NCBI Taxonomy" id="3818"/>
    <lineage>
        <taxon>Eukaryota</taxon>
        <taxon>Viridiplantae</taxon>
        <taxon>Streptophyta</taxon>
        <taxon>Embryophyta</taxon>
        <taxon>Tracheophyta</taxon>
        <taxon>Spermatophyta</taxon>
        <taxon>Magnoliopsida</taxon>
        <taxon>eudicotyledons</taxon>
        <taxon>Gunneridae</taxon>
        <taxon>Pentapetalae</taxon>
        <taxon>rosids</taxon>
        <taxon>fabids</taxon>
        <taxon>Fabales</taxon>
        <taxon>Fabaceae</taxon>
        <taxon>Papilionoideae</taxon>
        <taxon>50 kb inversion clade</taxon>
        <taxon>dalbergioids sensu lato</taxon>
        <taxon>Dalbergieae</taxon>
        <taxon>Pterocarpus clade</taxon>
        <taxon>Arachis</taxon>
    </lineage>
</organism>
<dbReference type="AlphaFoldDB" id="A0A444YDV8"/>
<proteinExistence type="predicted"/>
<gene>
    <name evidence="3" type="ORF">Ahy_B07g088195</name>
</gene>
<protein>
    <recommendedName>
        <fullName evidence="2">EF-hand domain-containing protein</fullName>
    </recommendedName>
</protein>
<keyword evidence="4" id="KW-1185">Reference proteome</keyword>
<dbReference type="GO" id="GO:0005509">
    <property type="term" value="F:calcium ion binding"/>
    <property type="evidence" value="ECO:0007669"/>
    <property type="project" value="InterPro"/>
</dbReference>